<feature type="non-terminal residue" evidence="6">
    <location>
        <position position="1"/>
    </location>
</feature>
<dbReference type="GO" id="GO:0030150">
    <property type="term" value="P:protein import into mitochondrial matrix"/>
    <property type="evidence" value="ECO:0007669"/>
    <property type="project" value="TreeGrafter"/>
</dbReference>
<dbReference type="GO" id="GO:0006457">
    <property type="term" value="P:protein folding"/>
    <property type="evidence" value="ECO:0007669"/>
    <property type="project" value="TreeGrafter"/>
</dbReference>
<reference evidence="6 7" key="1">
    <citation type="journal article" date="2016" name="Mol. Biol. Evol.">
        <title>Comparative Genomics of Early-Diverging Mushroom-Forming Fungi Provides Insights into the Origins of Lignocellulose Decay Capabilities.</title>
        <authorList>
            <person name="Nagy L.G."/>
            <person name="Riley R."/>
            <person name="Tritt A."/>
            <person name="Adam C."/>
            <person name="Daum C."/>
            <person name="Floudas D."/>
            <person name="Sun H."/>
            <person name="Yadav J.S."/>
            <person name="Pangilinan J."/>
            <person name="Larsson K.H."/>
            <person name="Matsuura K."/>
            <person name="Barry K."/>
            <person name="Labutti K."/>
            <person name="Kuo R."/>
            <person name="Ohm R.A."/>
            <person name="Bhattacharya S.S."/>
            <person name="Shirouzu T."/>
            <person name="Yoshinaga Y."/>
            <person name="Martin F.M."/>
            <person name="Grigoriev I.V."/>
            <person name="Hibbett D.S."/>
        </authorList>
    </citation>
    <scope>NUCLEOTIDE SEQUENCE [LARGE SCALE GENOMIC DNA]</scope>
    <source>
        <strain evidence="6 7">HHB12029</strain>
    </source>
</reference>
<sequence>EPGLSLTFTCTANGCGHRSSHEFTRHAYERGIVLVTCPSCKNRHLIADHLGWFKETEGTSGGKLRTVEDLLRARGESVDRGRIDVESGVLEYYDD</sequence>
<evidence type="ECO:0000313" key="6">
    <source>
        <dbReference type="EMBL" id="KZV92029.1"/>
    </source>
</evidence>
<keyword evidence="3" id="KW-0862">Zinc</keyword>
<feature type="non-terminal residue" evidence="6">
    <location>
        <position position="95"/>
    </location>
</feature>
<evidence type="ECO:0000256" key="4">
    <source>
        <dbReference type="PROSITE-ProRule" id="PRU00834"/>
    </source>
</evidence>
<evidence type="ECO:0000256" key="2">
    <source>
        <dbReference type="ARBA" id="ARBA00022771"/>
    </source>
</evidence>
<dbReference type="AlphaFoldDB" id="A0A166AHW0"/>
<dbReference type="GO" id="GO:0005739">
    <property type="term" value="C:mitochondrion"/>
    <property type="evidence" value="ECO:0007669"/>
    <property type="project" value="TreeGrafter"/>
</dbReference>
<evidence type="ECO:0000256" key="3">
    <source>
        <dbReference type="ARBA" id="ARBA00022833"/>
    </source>
</evidence>
<keyword evidence="1" id="KW-0479">Metal-binding</keyword>
<dbReference type="EMBL" id="KV426016">
    <property type="protein sequence ID" value="KZV92029.1"/>
    <property type="molecule type" value="Genomic_DNA"/>
</dbReference>
<evidence type="ECO:0000256" key="1">
    <source>
        <dbReference type="ARBA" id="ARBA00022723"/>
    </source>
</evidence>
<dbReference type="OrthoDB" id="512667at2759"/>
<dbReference type="InterPro" id="IPR007853">
    <property type="entry name" value="Znf_DNL-typ"/>
</dbReference>
<dbReference type="GO" id="GO:0050821">
    <property type="term" value="P:protein stabilization"/>
    <property type="evidence" value="ECO:0007669"/>
    <property type="project" value="TreeGrafter"/>
</dbReference>
<dbReference type="GO" id="GO:0008270">
    <property type="term" value="F:zinc ion binding"/>
    <property type="evidence" value="ECO:0007669"/>
    <property type="project" value="UniProtKB-KW"/>
</dbReference>
<dbReference type="InParanoid" id="A0A166AHW0"/>
<protein>
    <submittedName>
        <fullName evidence="6">Zf-DNL-domain-containing protein</fullName>
    </submittedName>
</protein>
<name>A0A166AHW0_EXIGL</name>
<dbReference type="PANTHER" id="PTHR20922">
    <property type="entry name" value="DNL-TYPE ZINC FINGER PROTEIN"/>
    <property type="match status" value="1"/>
</dbReference>
<keyword evidence="7" id="KW-1185">Reference proteome</keyword>
<dbReference type="PANTHER" id="PTHR20922:SF13">
    <property type="entry name" value="DNL-TYPE ZINC FINGER PROTEIN"/>
    <property type="match status" value="1"/>
</dbReference>
<proteinExistence type="predicted"/>
<dbReference type="STRING" id="1314781.A0A166AHW0"/>
<organism evidence="6 7">
    <name type="scientific">Exidia glandulosa HHB12029</name>
    <dbReference type="NCBI Taxonomy" id="1314781"/>
    <lineage>
        <taxon>Eukaryota</taxon>
        <taxon>Fungi</taxon>
        <taxon>Dikarya</taxon>
        <taxon>Basidiomycota</taxon>
        <taxon>Agaricomycotina</taxon>
        <taxon>Agaricomycetes</taxon>
        <taxon>Auriculariales</taxon>
        <taxon>Exidiaceae</taxon>
        <taxon>Exidia</taxon>
    </lineage>
</organism>
<dbReference type="Proteomes" id="UP000077266">
    <property type="component" value="Unassembled WGS sequence"/>
</dbReference>
<dbReference type="PROSITE" id="PS51501">
    <property type="entry name" value="ZF_DNL"/>
    <property type="match status" value="1"/>
</dbReference>
<gene>
    <name evidence="6" type="ORF">EXIGLDRAFT_573408</name>
</gene>
<keyword evidence="2 4" id="KW-0863">Zinc-finger</keyword>
<dbReference type="InterPro" id="IPR024158">
    <property type="entry name" value="Mt_import_TIM15"/>
</dbReference>
<evidence type="ECO:0000259" key="5">
    <source>
        <dbReference type="PROSITE" id="PS51501"/>
    </source>
</evidence>
<feature type="domain" description="DNL-type" evidence="5">
    <location>
        <begin position="1"/>
        <end position="95"/>
    </location>
</feature>
<dbReference type="Pfam" id="PF05180">
    <property type="entry name" value="zf-DNL"/>
    <property type="match status" value="1"/>
</dbReference>
<accession>A0A166AHW0</accession>
<evidence type="ECO:0000313" key="7">
    <source>
        <dbReference type="Proteomes" id="UP000077266"/>
    </source>
</evidence>
<dbReference type="GO" id="GO:0051087">
    <property type="term" value="F:protein-folding chaperone binding"/>
    <property type="evidence" value="ECO:0007669"/>
    <property type="project" value="TreeGrafter"/>
</dbReference>